<sequence>MASSQVCHVLVLYLNLVMCFLLCSCAIGRELKPAMYLFGASFLDIGNNNYLTSGVKANYYPYGIDYIDGEPTGRWGNGKNSMDFLVEMLGVTSPQPSLSFNGTSDMVEEFLKGANFASGGAGILDTTYLDVYCIPFGQQVELFKEMVIASIEQIGFVQTYEHISNSFIVISIGGNDITIVADIPINPERYVALLISKLQPRLKDIYNFGGRKFVTISAGVLGCTPISRGKTETGECHEQLNVIAKLYNKELASLMQVLQSQSSNGDLHYSFFDLYAGFEKLYDNRESLGFTEVLVACCGAGNFNGSVRCTPGTVPCSNRTDHIYWDNAHYTEAFTSLWMELAFQGSAAYVHPINVKQLSELPISYLHPVNVEQVKDL</sequence>
<keyword evidence="4" id="KW-0812">Transmembrane</keyword>
<keyword evidence="6" id="KW-1185">Reference proteome</keyword>
<dbReference type="GO" id="GO:0016788">
    <property type="term" value="F:hydrolase activity, acting on ester bonds"/>
    <property type="evidence" value="ECO:0007669"/>
    <property type="project" value="InterPro"/>
</dbReference>
<dbReference type="InterPro" id="IPR051058">
    <property type="entry name" value="GDSL_Est/Lipase"/>
</dbReference>
<dbReference type="Pfam" id="PF00657">
    <property type="entry name" value="Lipase_GDSL"/>
    <property type="match status" value="1"/>
</dbReference>
<dbReference type="GO" id="GO:0016042">
    <property type="term" value="P:lipid catabolic process"/>
    <property type="evidence" value="ECO:0007669"/>
    <property type="project" value="UniProtKB-KW"/>
</dbReference>
<evidence type="ECO:0000256" key="1">
    <source>
        <dbReference type="ARBA" id="ARBA00008668"/>
    </source>
</evidence>
<dbReference type="InterPro" id="IPR035669">
    <property type="entry name" value="SGNH_plant_lipase-like"/>
</dbReference>
<gene>
    <name evidence="5" type="ORF">J5N97_011299</name>
</gene>
<dbReference type="OrthoDB" id="1600564at2759"/>
<dbReference type="CDD" id="cd01837">
    <property type="entry name" value="SGNH_plant_lipase_like"/>
    <property type="match status" value="1"/>
</dbReference>
<keyword evidence="4" id="KW-1133">Transmembrane helix</keyword>
<keyword evidence="4" id="KW-0472">Membrane</keyword>
<keyword evidence="3" id="KW-0442">Lipid degradation</keyword>
<dbReference type="Gene3D" id="3.40.50.1110">
    <property type="entry name" value="SGNH hydrolase"/>
    <property type="match status" value="1"/>
</dbReference>
<evidence type="ECO:0000256" key="2">
    <source>
        <dbReference type="ARBA" id="ARBA00022801"/>
    </source>
</evidence>
<reference evidence="5" key="1">
    <citation type="submission" date="2021-03" db="EMBL/GenBank/DDBJ databases">
        <authorList>
            <person name="Li Z."/>
            <person name="Yang C."/>
        </authorList>
    </citation>
    <scope>NUCLEOTIDE SEQUENCE</scope>
    <source>
        <strain evidence="5">Dzin_1.0</strain>
        <tissue evidence="5">Leaf</tissue>
    </source>
</reference>
<name>A0A9D5HND8_9LILI</name>
<feature type="transmembrane region" description="Helical" evidence="4">
    <location>
        <begin position="6"/>
        <end position="27"/>
    </location>
</feature>
<dbReference type="InterPro" id="IPR001087">
    <property type="entry name" value="GDSL"/>
</dbReference>
<dbReference type="InterPro" id="IPR036514">
    <property type="entry name" value="SGNH_hydro_sf"/>
</dbReference>
<dbReference type="PANTHER" id="PTHR45648">
    <property type="entry name" value="GDSL LIPASE/ACYLHYDROLASE FAMILY PROTEIN (AFU_ORTHOLOGUE AFUA_4G14700)"/>
    <property type="match status" value="1"/>
</dbReference>
<keyword evidence="2" id="KW-0378">Hydrolase</keyword>
<evidence type="ECO:0000256" key="3">
    <source>
        <dbReference type="ARBA" id="ARBA00022963"/>
    </source>
</evidence>
<evidence type="ECO:0008006" key="7">
    <source>
        <dbReference type="Google" id="ProtNLM"/>
    </source>
</evidence>
<dbReference type="PANTHER" id="PTHR45648:SF106">
    <property type="entry name" value="ANTHER-SPECIFIC PROLINE-RICH PROTEIN APG"/>
    <property type="match status" value="1"/>
</dbReference>
<evidence type="ECO:0000256" key="4">
    <source>
        <dbReference type="SAM" id="Phobius"/>
    </source>
</evidence>
<evidence type="ECO:0000313" key="5">
    <source>
        <dbReference type="EMBL" id="KAJ0983044.1"/>
    </source>
</evidence>
<reference evidence="5" key="2">
    <citation type="journal article" date="2022" name="Hortic Res">
        <title>The genome of Dioscorea zingiberensis sheds light on the biosynthesis, origin and evolution of the medicinally important diosgenin saponins.</title>
        <authorList>
            <person name="Li Y."/>
            <person name="Tan C."/>
            <person name="Li Z."/>
            <person name="Guo J."/>
            <person name="Li S."/>
            <person name="Chen X."/>
            <person name="Wang C."/>
            <person name="Dai X."/>
            <person name="Yang H."/>
            <person name="Song W."/>
            <person name="Hou L."/>
            <person name="Xu J."/>
            <person name="Tong Z."/>
            <person name="Xu A."/>
            <person name="Yuan X."/>
            <person name="Wang W."/>
            <person name="Yang Q."/>
            <person name="Chen L."/>
            <person name="Sun Z."/>
            <person name="Wang K."/>
            <person name="Pan B."/>
            <person name="Chen J."/>
            <person name="Bao Y."/>
            <person name="Liu F."/>
            <person name="Qi X."/>
            <person name="Gang D.R."/>
            <person name="Wen J."/>
            <person name="Li J."/>
        </authorList>
    </citation>
    <scope>NUCLEOTIDE SEQUENCE</scope>
    <source>
        <strain evidence="5">Dzin_1.0</strain>
    </source>
</reference>
<comment type="caution">
    <text evidence="5">The sequence shown here is derived from an EMBL/GenBank/DDBJ whole genome shotgun (WGS) entry which is preliminary data.</text>
</comment>
<evidence type="ECO:0000313" key="6">
    <source>
        <dbReference type="Proteomes" id="UP001085076"/>
    </source>
</evidence>
<organism evidence="5 6">
    <name type="scientific">Dioscorea zingiberensis</name>
    <dbReference type="NCBI Taxonomy" id="325984"/>
    <lineage>
        <taxon>Eukaryota</taxon>
        <taxon>Viridiplantae</taxon>
        <taxon>Streptophyta</taxon>
        <taxon>Embryophyta</taxon>
        <taxon>Tracheophyta</taxon>
        <taxon>Spermatophyta</taxon>
        <taxon>Magnoliopsida</taxon>
        <taxon>Liliopsida</taxon>
        <taxon>Dioscoreales</taxon>
        <taxon>Dioscoreaceae</taxon>
        <taxon>Dioscorea</taxon>
    </lineage>
</organism>
<dbReference type="Proteomes" id="UP001085076">
    <property type="component" value="Miscellaneous, Linkage group lg02"/>
</dbReference>
<dbReference type="EMBL" id="JAGGNH010000002">
    <property type="protein sequence ID" value="KAJ0983044.1"/>
    <property type="molecule type" value="Genomic_DNA"/>
</dbReference>
<comment type="similarity">
    <text evidence="1">Belongs to the 'GDSL' lipolytic enzyme family.</text>
</comment>
<proteinExistence type="inferred from homology"/>
<dbReference type="AlphaFoldDB" id="A0A9D5HND8"/>
<accession>A0A9D5HND8</accession>
<keyword evidence="3" id="KW-0443">Lipid metabolism</keyword>
<protein>
    <recommendedName>
        <fullName evidence="7">GDSL esterase/lipase</fullName>
    </recommendedName>
</protein>